<dbReference type="InterPro" id="IPR026444">
    <property type="entry name" value="Secre_tail"/>
</dbReference>
<dbReference type="Proteomes" id="UP000798602">
    <property type="component" value="Unassembled WGS sequence"/>
</dbReference>
<organism evidence="4 5">
    <name type="scientific">Flavobacterium ichthyis</name>
    <dbReference type="NCBI Taxonomy" id="2698827"/>
    <lineage>
        <taxon>Bacteria</taxon>
        <taxon>Pseudomonadati</taxon>
        <taxon>Bacteroidota</taxon>
        <taxon>Flavobacteriia</taxon>
        <taxon>Flavobacteriales</taxon>
        <taxon>Flavobacteriaceae</taxon>
        <taxon>Flavobacterium</taxon>
    </lineage>
</organism>
<keyword evidence="1 2" id="KW-0732">Signal</keyword>
<feature type="domain" description="Secretion system C-terminal sorting" evidence="3">
    <location>
        <begin position="187"/>
        <end position="255"/>
    </location>
</feature>
<dbReference type="InterPro" id="IPR008979">
    <property type="entry name" value="Galactose-bd-like_sf"/>
</dbReference>
<dbReference type="RefSeq" id="WP_166537919.1">
    <property type="nucleotide sequence ID" value="NZ_JAABLM010000023.1"/>
</dbReference>
<dbReference type="EMBL" id="JAABLM010000023">
    <property type="protein sequence ID" value="NBL66105.1"/>
    <property type="molecule type" value="Genomic_DNA"/>
</dbReference>
<feature type="chain" id="PRO_5045224254" evidence="2">
    <location>
        <begin position="20"/>
        <end position="256"/>
    </location>
</feature>
<evidence type="ECO:0000313" key="4">
    <source>
        <dbReference type="EMBL" id="NBL66105.1"/>
    </source>
</evidence>
<accession>A0ABW9ZG77</accession>
<comment type="caution">
    <text evidence="4">The sequence shown here is derived from an EMBL/GenBank/DDBJ whole genome shotgun (WGS) entry which is preliminary data.</text>
</comment>
<reference evidence="5" key="1">
    <citation type="submission" date="2020-01" db="EMBL/GenBank/DDBJ databases">
        <title>Sphingomonas sp. strain CSW-10.</title>
        <authorList>
            <person name="Chen W.-M."/>
        </authorList>
    </citation>
    <scope>NUCLEOTIDE SEQUENCE [LARGE SCALE GENOMIC DNA]</scope>
    <source>
        <strain evidence="5">NST-5</strain>
    </source>
</reference>
<dbReference type="NCBIfam" id="TIGR04183">
    <property type="entry name" value="Por_Secre_tail"/>
    <property type="match status" value="1"/>
</dbReference>
<gene>
    <name evidence="4" type="ORF">GV828_12940</name>
</gene>
<evidence type="ECO:0000256" key="1">
    <source>
        <dbReference type="ARBA" id="ARBA00022729"/>
    </source>
</evidence>
<keyword evidence="5" id="KW-1185">Reference proteome</keyword>
<evidence type="ECO:0000259" key="3">
    <source>
        <dbReference type="Pfam" id="PF18962"/>
    </source>
</evidence>
<protein>
    <submittedName>
        <fullName evidence="4">T9SS type A sorting domain-containing protein</fullName>
    </submittedName>
</protein>
<dbReference type="Pfam" id="PF18962">
    <property type="entry name" value="Por_Secre_tail"/>
    <property type="match status" value="1"/>
</dbReference>
<dbReference type="Gene3D" id="2.60.120.260">
    <property type="entry name" value="Galactose-binding domain-like"/>
    <property type="match status" value="1"/>
</dbReference>
<feature type="signal peptide" evidence="2">
    <location>
        <begin position="1"/>
        <end position="19"/>
    </location>
</feature>
<evidence type="ECO:0000313" key="5">
    <source>
        <dbReference type="Proteomes" id="UP000798602"/>
    </source>
</evidence>
<name>A0ABW9ZG77_9FLAO</name>
<dbReference type="SUPFAM" id="SSF49785">
    <property type="entry name" value="Galactose-binding domain-like"/>
    <property type="match status" value="1"/>
</dbReference>
<evidence type="ECO:0000256" key="2">
    <source>
        <dbReference type="SAM" id="SignalP"/>
    </source>
</evidence>
<proteinExistence type="predicted"/>
<sequence>MKKLYTLLFTVALGFAATAQNLVVNPTFNDGLNGWSAGPIASYTAPTLVAADGSDGSNSAQYVATATTGFFQDVPVTAGNTLKISFRYKATGDGTDARIWSNYKDAAGTIIYQAATNTDDPLRNNNGYLPAATDWTLHEITVVAPANVTVLTLAVRAYNGGTVAFDQFSVEDMTMSVKENNIAGLKVYPNPVTGGKFFISTDANTTKSVAIFDVLGKQVVNTTATETVNVANLKAGVYIVKITEEGKTATRKLVIK</sequence>